<dbReference type="PANTHER" id="PTHR42879:SF6">
    <property type="entry name" value="NADPH-DEPENDENT REDUCTASE BACG"/>
    <property type="match status" value="1"/>
</dbReference>
<sequence length="251" mass="25813">MDFGISGKKALVLGASRGLGAAIAKALVAEGVHVYAAARNVDKIVVGDKMTPVQLDLSDKASVDALIARMKGEGIEILVNNSGGPKAGPAVGQTREAWSSSFEMMATSLFAITDALLEGMMAGGWGRIITVGSSGVEQPIANLALSNGVRAAIAGWSKTLASEVAGKGVTVNMILPGRIDTDRVRELDGIKADKTGKSVESVQEASRNDIPVGRYGRPEEFGAVAAFLASVPASFVNGSMVRVDGGMIKGL</sequence>
<dbReference type="Pfam" id="PF13561">
    <property type="entry name" value="adh_short_C2"/>
    <property type="match status" value="1"/>
</dbReference>
<dbReference type="GO" id="GO:0004316">
    <property type="term" value="F:3-oxoacyl-[acyl-carrier-protein] reductase (NADPH) activity"/>
    <property type="evidence" value="ECO:0007669"/>
    <property type="project" value="UniProtKB-EC"/>
</dbReference>
<organism evidence="2 3">
    <name type="scientific">Rhizobium halophytocola</name>
    <dbReference type="NCBI Taxonomy" id="735519"/>
    <lineage>
        <taxon>Bacteria</taxon>
        <taxon>Pseudomonadati</taxon>
        <taxon>Pseudomonadota</taxon>
        <taxon>Alphaproteobacteria</taxon>
        <taxon>Hyphomicrobiales</taxon>
        <taxon>Rhizobiaceae</taxon>
        <taxon>Rhizobium/Agrobacterium group</taxon>
        <taxon>Rhizobium</taxon>
    </lineage>
</organism>
<dbReference type="InterPro" id="IPR002347">
    <property type="entry name" value="SDR_fam"/>
</dbReference>
<dbReference type="Proteomes" id="UP000759443">
    <property type="component" value="Unassembled WGS sequence"/>
</dbReference>
<dbReference type="Gene3D" id="3.40.50.720">
    <property type="entry name" value="NAD(P)-binding Rossmann-like Domain"/>
    <property type="match status" value="1"/>
</dbReference>
<accession>A0ABS4DUJ2</accession>
<evidence type="ECO:0000313" key="3">
    <source>
        <dbReference type="Proteomes" id="UP000759443"/>
    </source>
</evidence>
<dbReference type="SUPFAM" id="SSF51735">
    <property type="entry name" value="NAD(P)-binding Rossmann-fold domains"/>
    <property type="match status" value="1"/>
</dbReference>
<keyword evidence="3" id="KW-1185">Reference proteome</keyword>
<dbReference type="PANTHER" id="PTHR42879">
    <property type="entry name" value="3-OXOACYL-(ACYL-CARRIER-PROTEIN) REDUCTASE"/>
    <property type="match status" value="1"/>
</dbReference>
<dbReference type="EC" id="1.1.1.100" evidence="2"/>
<comment type="similarity">
    <text evidence="1">Belongs to the short-chain dehydrogenases/reductases (SDR) family.</text>
</comment>
<protein>
    <submittedName>
        <fullName evidence="2">3-oxoacyl-[acyl-carrier protein] reductase</fullName>
        <ecNumber evidence="2">1.1.1.100</ecNumber>
    </submittedName>
</protein>
<name>A0ABS4DUJ2_9HYPH</name>
<dbReference type="PRINTS" id="PR00081">
    <property type="entry name" value="GDHRDH"/>
</dbReference>
<proteinExistence type="inferred from homology"/>
<dbReference type="EMBL" id="JAGGJU010000002">
    <property type="protein sequence ID" value="MBP1849350.1"/>
    <property type="molecule type" value="Genomic_DNA"/>
</dbReference>
<reference evidence="2 3" key="1">
    <citation type="submission" date="2021-03" db="EMBL/GenBank/DDBJ databases">
        <title>Genomic Encyclopedia of Type Strains, Phase IV (KMG-IV): sequencing the most valuable type-strain genomes for metagenomic binning, comparative biology and taxonomic classification.</title>
        <authorList>
            <person name="Goeker M."/>
        </authorList>
    </citation>
    <scope>NUCLEOTIDE SEQUENCE [LARGE SCALE GENOMIC DNA]</scope>
    <source>
        <strain evidence="2 3">DSM 21600</strain>
    </source>
</reference>
<dbReference type="InterPro" id="IPR050259">
    <property type="entry name" value="SDR"/>
</dbReference>
<dbReference type="RefSeq" id="WP_209942400.1">
    <property type="nucleotide sequence ID" value="NZ_JAGGJU010000002.1"/>
</dbReference>
<comment type="caution">
    <text evidence="2">The sequence shown here is derived from an EMBL/GenBank/DDBJ whole genome shotgun (WGS) entry which is preliminary data.</text>
</comment>
<evidence type="ECO:0000313" key="2">
    <source>
        <dbReference type="EMBL" id="MBP1849350.1"/>
    </source>
</evidence>
<keyword evidence="2" id="KW-0560">Oxidoreductase</keyword>
<dbReference type="InterPro" id="IPR036291">
    <property type="entry name" value="NAD(P)-bd_dom_sf"/>
</dbReference>
<gene>
    <name evidence="2" type="ORF">J2Z17_000771</name>
</gene>
<evidence type="ECO:0000256" key="1">
    <source>
        <dbReference type="ARBA" id="ARBA00006484"/>
    </source>
</evidence>